<keyword evidence="2" id="KW-0732">Signal</keyword>
<accession>A0ABN2PQM2</accession>
<protein>
    <submittedName>
        <fullName evidence="4">ABC transporter substrate-binding protein</fullName>
    </submittedName>
</protein>
<name>A0ABN2PQM2_9ACTN</name>
<dbReference type="InterPro" id="IPR030678">
    <property type="entry name" value="Peptide/Ni-bd"/>
</dbReference>
<feature type="region of interest" description="Disordered" evidence="1">
    <location>
        <begin position="23"/>
        <end position="64"/>
    </location>
</feature>
<reference evidence="5" key="1">
    <citation type="journal article" date="2019" name="Int. J. Syst. Evol. Microbiol.">
        <title>The Global Catalogue of Microorganisms (GCM) 10K type strain sequencing project: providing services to taxonomists for standard genome sequencing and annotation.</title>
        <authorList>
            <consortium name="The Broad Institute Genomics Platform"/>
            <consortium name="The Broad Institute Genome Sequencing Center for Infectious Disease"/>
            <person name="Wu L."/>
            <person name="Ma J."/>
        </authorList>
    </citation>
    <scope>NUCLEOTIDE SEQUENCE [LARGE SCALE GENOMIC DNA]</scope>
    <source>
        <strain evidence="5">JCM 14046</strain>
    </source>
</reference>
<feature type="signal peptide" evidence="2">
    <location>
        <begin position="1"/>
        <end position="20"/>
    </location>
</feature>
<dbReference type="SUPFAM" id="SSF53850">
    <property type="entry name" value="Periplasmic binding protein-like II"/>
    <property type="match status" value="1"/>
</dbReference>
<dbReference type="PIRSF" id="PIRSF002741">
    <property type="entry name" value="MppA"/>
    <property type="match status" value="1"/>
</dbReference>
<evidence type="ECO:0000313" key="4">
    <source>
        <dbReference type="EMBL" id="GAA1928426.1"/>
    </source>
</evidence>
<evidence type="ECO:0000256" key="1">
    <source>
        <dbReference type="SAM" id="MobiDB-lite"/>
    </source>
</evidence>
<dbReference type="Proteomes" id="UP001501612">
    <property type="component" value="Unassembled WGS sequence"/>
</dbReference>
<sequence length="593" mass="64139">MKRSKFMAAVAGAAAISTLAACGGGGGGNNNAPTTDDGFQEGGAAGELKDPEAQGPADPIEGAEEGGTINVLLPSPDTGPATLDPTAGWSVTDNSILQNLVFRSLTTYKFDPETGEMVLVPDLATDLGTPNQDFTEWTFTIKDGIRWENGDPVTAEDVAFGIKRSLAGGDLQGPGSKYSKTYFAGAEDYNGPYEDGENYEAVTVDGNDITIEMSQPFPEMDYWGSFMAMGPVPSGPEGEPPGYGQEPLATGPYKVASFRPEVELVLERNDEWDPETDPSRHQYPDEFVFQFNQDTTTSDQIMLSNNAESETTILTALQGSSYQRATEELGDRVVSASQACTGFFFPDYDKITEKEVRQALAFAYPYEDAAAAGGEIPGLTRTFGETILPPGMAGREEFDAIEGETMETNPEKARELLEAAGYADGEYEIRFLSQSGSPEGRAAADQIATALEDAGFSTRIFDYDGSGYDVWTDPDNNIHKQLNVQQVAWCSDWPSGSTFIPALFETGQEYNTGGFSEPSVDEAISEVSSLPVEDQPAAWAELDRTIMQDFFPVIPTGYYNNLFAYGERIGNFQNDAAQGFPNWRDMYVVPEGS</sequence>
<evidence type="ECO:0000259" key="3">
    <source>
        <dbReference type="Pfam" id="PF00496"/>
    </source>
</evidence>
<evidence type="ECO:0000256" key="2">
    <source>
        <dbReference type="SAM" id="SignalP"/>
    </source>
</evidence>
<proteinExistence type="predicted"/>
<dbReference type="Pfam" id="PF00496">
    <property type="entry name" value="SBP_bac_5"/>
    <property type="match status" value="1"/>
</dbReference>
<evidence type="ECO:0000313" key="5">
    <source>
        <dbReference type="Proteomes" id="UP001501612"/>
    </source>
</evidence>
<feature type="chain" id="PRO_5045787535" evidence="2">
    <location>
        <begin position="21"/>
        <end position="593"/>
    </location>
</feature>
<dbReference type="RefSeq" id="WP_344008718.1">
    <property type="nucleotide sequence ID" value="NZ_BAAAMY010000009.1"/>
</dbReference>
<feature type="domain" description="Solute-binding protein family 5" evidence="3">
    <location>
        <begin position="119"/>
        <end position="509"/>
    </location>
</feature>
<dbReference type="InterPro" id="IPR039424">
    <property type="entry name" value="SBP_5"/>
</dbReference>
<dbReference type="EMBL" id="BAAAMY010000009">
    <property type="protein sequence ID" value="GAA1928426.1"/>
    <property type="molecule type" value="Genomic_DNA"/>
</dbReference>
<dbReference type="InterPro" id="IPR000914">
    <property type="entry name" value="SBP_5_dom"/>
</dbReference>
<dbReference type="Gene3D" id="3.10.105.10">
    <property type="entry name" value="Dipeptide-binding Protein, Domain 3"/>
    <property type="match status" value="1"/>
</dbReference>
<dbReference type="PANTHER" id="PTHR30290">
    <property type="entry name" value="PERIPLASMIC BINDING COMPONENT OF ABC TRANSPORTER"/>
    <property type="match status" value="1"/>
</dbReference>
<keyword evidence="5" id="KW-1185">Reference proteome</keyword>
<organism evidence="4 5">
    <name type="scientific">Nocardioides lentus</name>
    <dbReference type="NCBI Taxonomy" id="338077"/>
    <lineage>
        <taxon>Bacteria</taxon>
        <taxon>Bacillati</taxon>
        <taxon>Actinomycetota</taxon>
        <taxon>Actinomycetes</taxon>
        <taxon>Propionibacteriales</taxon>
        <taxon>Nocardioidaceae</taxon>
        <taxon>Nocardioides</taxon>
    </lineage>
</organism>
<dbReference type="PROSITE" id="PS51257">
    <property type="entry name" value="PROKAR_LIPOPROTEIN"/>
    <property type="match status" value="1"/>
</dbReference>
<gene>
    <name evidence="4" type="ORF">GCM10009737_32900</name>
</gene>
<comment type="caution">
    <text evidence="4">The sequence shown here is derived from an EMBL/GenBank/DDBJ whole genome shotgun (WGS) entry which is preliminary data.</text>
</comment>
<dbReference type="Gene3D" id="3.40.190.10">
    <property type="entry name" value="Periplasmic binding protein-like II"/>
    <property type="match status" value="1"/>
</dbReference>
<dbReference type="PANTHER" id="PTHR30290:SF83">
    <property type="entry name" value="ABC TRANSPORTER SUBSTRATE-BINDING PROTEIN"/>
    <property type="match status" value="1"/>
</dbReference>